<organism evidence="3">
    <name type="scientific">Tanacetum cinerariifolium</name>
    <name type="common">Dalmatian daisy</name>
    <name type="synonym">Chrysanthemum cinerariifolium</name>
    <dbReference type="NCBI Taxonomy" id="118510"/>
    <lineage>
        <taxon>Eukaryota</taxon>
        <taxon>Viridiplantae</taxon>
        <taxon>Streptophyta</taxon>
        <taxon>Embryophyta</taxon>
        <taxon>Tracheophyta</taxon>
        <taxon>Spermatophyta</taxon>
        <taxon>Magnoliopsida</taxon>
        <taxon>eudicotyledons</taxon>
        <taxon>Gunneridae</taxon>
        <taxon>Pentapetalae</taxon>
        <taxon>asterids</taxon>
        <taxon>campanulids</taxon>
        <taxon>Asterales</taxon>
        <taxon>Asteraceae</taxon>
        <taxon>Asteroideae</taxon>
        <taxon>Anthemideae</taxon>
        <taxon>Anthemidinae</taxon>
        <taxon>Tanacetum</taxon>
    </lineage>
</organism>
<comment type="caution">
    <text evidence="3">The sequence shown here is derived from an EMBL/GenBank/DDBJ whole genome shotgun (WGS) entry which is preliminary data.</text>
</comment>
<name>A0A699IKV6_TANCI</name>
<feature type="region of interest" description="Disordered" evidence="2">
    <location>
        <begin position="263"/>
        <end position="284"/>
    </location>
</feature>
<gene>
    <name evidence="3" type="ORF">Tci_546563</name>
</gene>
<evidence type="ECO:0000256" key="1">
    <source>
        <dbReference type="SAM" id="Coils"/>
    </source>
</evidence>
<proteinExistence type="predicted"/>
<dbReference type="EMBL" id="BKCJ010318014">
    <property type="protein sequence ID" value="GEZ74590.1"/>
    <property type="molecule type" value="Genomic_DNA"/>
</dbReference>
<reference evidence="3" key="1">
    <citation type="journal article" date="2019" name="Sci. Rep.">
        <title>Draft genome of Tanacetum cinerariifolium, the natural source of mosquito coil.</title>
        <authorList>
            <person name="Yamashiro T."/>
            <person name="Shiraishi A."/>
            <person name="Satake H."/>
            <person name="Nakayama K."/>
        </authorList>
    </citation>
    <scope>NUCLEOTIDE SEQUENCE</scope>
</reference>
<feature type="compositionally biased region" description="Low complexity" evidence="2">
    <location>
        <begin position="266"/>
        <end position="280"/>
    </location>
</feature>
<protein>
    <submittedName>
        <fullName evidence="3">Uncharacterized protein</fullName>
    </submittedName>
</protein>
<evidence type="ECO:0000313" key="3">
    <source>
        <dbReference type="EMBL" id="GEZ74590.1"/>
    </source>
</evidence>
<feature type="non-terminal residue" evidence="3">
    <location>
        <position position="1"/>
    </location>
</feature>
<accession>A0A699IKV6</accession>
<evidence type="ECO:0000256" key="2">
    <source>
        <dbReference type="SAM" id="MobiDB-lite"/>
    </source>
</evidence>
<keyword evidence="1" id="KW-0175">Coiled coil</keyword>
<sequence>VLQPVVPSTAEQRISRENELKARGTLLMAFLDKHQLKFNSHKDAKTLMEAIEKRFVSAATSVSAACAKLPASPLPNVDSLSFYVDPRRPGVAEPQRRTVPVETSTSNALVSQCDGLESVEARLLVYKQNESVFEENIKLLNIEVQLRDTALATLRQKLHKAEKDKDDLKLMLKKFQTSSKNLTELLASQITETEHLAFNVQLSPNKYIQNLSHTTRPSAPIIKDWLSDSNTKSEPNAPQFVPSFAQSFEHVKSPRHSVQPIETTIPAATPAPASPKSSSSGQRRNRKAYFVLLTQSKPVSTTAVRPVSAALPNITVTRPRHAHHVVTKFKSPIRRHITRSPSSQTNNLPPRVTAI</sequence>
<dbReference type="AlphaFoldDB" id="A0A699IKV6"/>
<feature type="coiled-coil region" evidence="1">
    <location>
        <begin position="151"/>
        <end position="178"/>
    </location>
</feature>